<accession>A0A163JCZ2</accession>
<name>A0A163JCZ2_DIDRA</name>
<evidence type="ECO:0000313" key="1">
    <source>
        <dbReference type="EMBL" id="KZM26283.1"/>
    </source>
</evidence>
<gene>
    <name evidence="1" type="ORF">ST47_g2577</name>
</gene>
<comment type="caution">
    <text evidence="1">The sequence shown here is derived from an EMBL/GenBank/DDBJ whole genome shotgun (WGS) entry which is preliminary data.</text>
</comment>
<dbReference type="OrthoDB" id="5402392at2759"/>
<dbReference type="EMBL" id="JYNV01000110">
    <property type="protein sequence ID" value="KZM26283.1"/>
    <property type="molecule type" value="Genomic_DNA"/>
</dbReference>
<protein>
    <submittedName>
        <fullName evidence="1">Uncharacterized protein</fullName>
    </submittedName>
</protein>
<organism evidence="1 2">
    <name type="scientific">Didymella rabiei</name>
    <name type="common">Chickpea ascochyta blight fungus</name>
    <name type="synonym">Mycosphaerella rabiei</name>
    <dbReference type="NCBI Taxonomy" id="5454"/>
    <lineage>
        <taxon>Eukaryota</taxon>
        <taxon>Fungi</taxon>
        <taxon>Dikarya</taxon>
        <taxon>Ascomycota</taxon>
        <taxon>Pezizomycotina</taxon>
        <taxon>Dothideomycetes</taxon>
        <taxon>Pleosporomycetidae</taxon>
        <taxon>Pleosporales</taxon>
        <taxon>Pleosporineae</taxon>
        <taxon>Didymellaceae</taxon>
        <taxon>Ascochyta</taxon>
    </lineage>
</organism>
<reference evidence="1 2" key="1">
    <citation type="journal article" date="2016" name="Sci. Rep.">
        <title>Draft genome sequencing and secretome analysis of fungal phytopathogen Ascochyta rabiei provides insight into the necrotrophic effector repertoire.</title>
        <authorList>
            <person name="Verma S."/>
            <person name="Gazara R.K."/>
            <person name="Nizam S."/>
            <person name="Parween S."/>
            <person name="Chattopadhyay D."/>
            <person name="Verma P.K."/>
        </authorList>
    </citation>
    <scope>NUCLEOTIDE SEQUENCE [LARGE SCALE GENOMIC DNA]</scope>
    <source>
        <strain evidence="1 2">ArDII</strain>
    </source>
</reference>
<keyword evidence="2" id="KW-1185">Reference proteome</keyword>
<sequence length="445" mass="50023">MPAETACPIPGVDQALSSYINSRDDTLKIRRTISRYLTASLRPVKHATQNQHVNHACPQSISATNTNPPGLKDSRIAFLRVLRANSQAEARHRELQASLEDLQTRHVDENPTLPLTRHNNESTYDYINLLRQRRKLAELNIVQESLEKLLNAKPFIHSHDPRDHVQEAIGEQPDLPAERLVQIAQPQDDQSSTFKLKQEVLEARARMDRAEITRKQAHSVDRDQSGLHRQVHALERAREEIIEWIQGELAKMEEDSVFLEDASPIKSSAQEHTSLDLSSAEARIRASYDQYTLARVQLIESYYSLNEPQPENGKIKSDDMTKELPKVYKGTELVTPITKLLPHLPFLARFAQNERSLLQQAVFLQSQLAVSDQELSEALLRLSGESHLLPAGAKDASAWGKVATEAEIATDKSVKEYLQTGRQEIGSISTIVDLCSLQSKVLAAV</sequence>
<evidence type="ECO:0000313" key="2">
    <source>
        <dbReference type="Proteomes" id="UP000076837"/>
    </source>
</evidence>
<dbReference type="Proteomes" id="UP000076837">
    <property type="component" value="Unassembled WGS sequence"/>
</dbReference>
<proteinExistence type="predicted"/>
<dbReference type="AlphaFoldDB" id="A0A163JCZ2"/>